<protein>
    <recommendedName>
        <fullName evidence="6">Venom allergen-1</fullName>
    </recommendedName>
</protein>
<evidence type="ECO:0000259" key="8">
    <source>
        <dbReference type="SMART" id="SM00198"/>
    </source>
</evidence>
<dbReference type="SMART" id="SM00198">
    <property type="entry name" value="SCP"/>
    <property type="match status" value="1"/>
</dbReference>
<dbReference type="Pfam" id="PF00188">
    <property type="entry name" value="CAP"/>
    <property type="match status" value="1"/>
</dbReference>
<dbReference type="InterPro" id="IPR034763">
    <property type="entry name" value="P14a_insect"/>
</dbReference>
<dbReference type="PIRSF" id="PIRSF038921">
    <property type="entry name" value="P14a"/>
    <property type="match status" value="1"/>
</dbReference>
<dbReference type="PANTHER" id="PTHR10334">
    <property type="entry name" value="CYSTEINE-RICH SECRETORY PROTEIN-RELATED"/>
    <property type="match status" value="1"/>
</dbReference>
<evidence type="ECO:0000256" key="6">
    <source>
        <dbReference type="ARBA" id="ARBA00068306"/>
    </source>
</evidence>
<dbReference type="CDD" id="cd05380">
    <property type="entry name" value="CAP_euk"/>
    <property type="match status" value="1"/>
</dbReference>
<evidence type="ECO:0000256" key="2">
    <source>
        <dbReference type="ARBA" id="ARBA00009923"/>
    </source>
</evidence>
<reference evidence="9" key="1">
    <citation type="submission" date="2017-01" db="EMBL/GenBank/DDBJ databases">
        <title>A deep insight into the sialotranscriptome of adult male and female Cluex tarsalis mosquitoes.</title>
        <authorList>
            <person name="Ribeiro J.M."/>
            <person name="Moreira F."/>
            <person name="Bernard K.A."/>
            <person name="Calvo E."/>
        </authorList>
    </citation>
    <scope>NUCLEOTIDE SEQUENCE</scope>
    <source>
        <strain evidence="9">Kern County</strain>
        <tissue evidence="9">Salivary glands</tissue>
    </source>
</reference>
<accession>A0A1Q3FN10</accession>
<keyword evidence="3" id="KW-0964">Secreted</keyword>
<name>A0A1Q3FN10_CULTA</name>
<dbReference type="PRINTS" id="PR00837">
    <property type="entry name" value="V5TPXLIKE"/>
</dbReference>
<keyword evidence="4 7" id="KW-0732">Signal</keyword>
<comment type="similarity">
    <text evidence="2">Belongs to the CRISP family.</text>
</comment>
<proteinExistence type="inferred from homology"/>
<dbReference type="SUPFAM" id="SSF55797">
    <property type="entry name" value="PR-1-like"/>
    <property type="match status" value="1"/>
</dbReference>
<dbReference type="EMBL" id="GFDL01006127">
    <property type="protein sequence ID" value="JAV28918.1"/>
    <property type="molecule type" value="Transcribed_RNA"/>
</dbReference>
<feature type="signal peptide" evidence="7">
    <location>
        <begin position="1"/>
        <end position="18"/>
    </location>
</feature>
<dbReference type="FunFam" id="3.40.33.10:FF:000007">
    <property type="entry name" value="Venom allergen"/>
    <property type="match status" value="1"/>
</dbReference>
<dbReference type="PRINTS" id="PR00838">
    <property type="entry name" value="V5ALLERGEN"/>
</dbReference>
<dbReference type="InterPro" id="IPR035940">
    <property type="entry name" value="CAP_sf"/>
</dbReference>
<dbReference type="InterPro" id="IPR001283">
    <property type="entry name" value="CRISP-related"/>
</dbReference>
<feature type="domain" description="SCP" evidence="8">
    <location>
        <begin position="59"/>
        <end position="223"/>
    </location>
</feature>
<evidence type="ECO:0000256" key="3">
    <source>
        <dbReference type="ARBA" id="ARBA00022525"/>
    </source>
</evidence>
<keyword evidence="5" id="KW-0325">Glycoprotein</keyword>
<dbReference type="GO" id="GO:0005576">
    <property type="term" value="C:extracellular region"/>
    <property type="evidence" value="ECO:0007669"/>
    <property type="project" value="UniProtKB-SubCell"/>
</dbReference>
<evidence type="ECO:0000256" key="4">
    <source>
        <dbReference type="ARBA" id="ARBA00022729"/>
    </source>
</evidence>
<evidence type="ECO:0000256" key="1">
    <source>
        <dbReference type="ARBA" id="ARBA00004613"/>
    </source>
</evidence>
<dbReference type="AlphaFoldDB" id="A0A1Q3FN10"/>
<evidence type="ECO:0000256" key="5">
    <source>
        <dbReference type="ARBA" id="ARBA00023180"/>
    </source>
</evidence>
<comment type="subcellular location">
    <subcellularLocation>
        <location evidence="1">Secreted</location>
    </subcellularLocation>
</comment>
<dbReference type="InterPro" id="IPR014044">
    <property type="entry name" value="CAP_dom"/>
</dbReference>
<organism evidence="9">
    <name type="scientific">Culex tarsalis</name>
    <name type="common">Encephalitis mosquito</name>
    <dbReference type="NCBI Taxonomy" id="7177"/>
    <lineage>
        <taxon>Eukaryota</taxon>
        <taxon>Metazoa</taxon>
        <taxon>Ecdysozoa</taxon>
        <taxon>Arthropoda</taxon>
        <taxon>Hexapoda</taxon>
        <taxon>Insecta</taxon>
        <taxon>Pterygota</taxon>
        <taxon>Neoptera</taxon>
        <taxon>Endopterygota</taxon>
        <taxon>Diptera</taxon>
        <taxon>Nematocera</taxon>
        <taxon>Culicoidea</taxon>
        <taxon>Culicidae</taxon>
        <taxon>Culicinae</taxon>
        <taxon>Culicini</taxon>
        <taxon>Culex</taxon>
        <taxon>Culex</taxon>
    </lineage>
</organism>
<dbReference type="Gene3D" id="3.40.33.10">
    <property type="entry name" value="CAP"/>
    <property type="match status" value="1"/>
</dbReference>
<sequence length="258" mass="27614">MKLLVLALTLSIVGLSTQQTNYCDPALCPRRGPHIACNGLTALASTCGAGSEETLMSSSVQALILDLHNKLRSSVATGQQTYATNAFYPQAARMATLQWDAELAAIAAANARRCVYGHDKCRNTVAFPFAGQNIAMSSYYGQTFTVNELVTGFVNDWFSEFKDANPSYTASYPSGYTGPAIGHFTQIISDRTNRIGCSLVKYDTDGWTNQLFVCNYALTNMVGQPVYVAGSACSKCTSGCNAAYPGLCNVSENVSPIP</sequence>
<dbReference type="InterPro" id="IPR002413">
    <property type="entry name" value="V5_allergen-like"/>
</dbReference>
<evidence type="ECO:0000313" key="9">
    <source>
        <dbReference type="EMBL" id="JAV28918.1"/>
    </source>
</evidence>
<evidence type="ECO:0000256" key="7">
    <source>
        <dbReference type="SAM" id="SignalP"/>
    </source>
</evidence>
<feature type="chain" id="PRO_5010173638" description="Venom allergen-1" evidence="7">
    <location>
        <begin position="19"/>
        <end position="258"/>
    </location>
</feature>